<feature type="non-terminal residue" evidence="3">
    <location>
        <position position="994"/>
    </location>
</feature>
<sequence length="994" mass="113444">METEIMEGEQEEQEREQGLDDNNLSIDNMDIDLDALDFNFEEEEEDEEEEEEYTLRFQGEMDPLAFAENDHSGAQPYEQFQRLEYETLAARKRKQHQLNCDDHAKKAMQQDIFGASMDEIMEAANFGLGRREHRRKNKKSGRRKGEGPKLTPEVTKKVGEANLLYATGCYDEAIELLQEVIRLAPNVPDSYHTLALVYISIGDKTKATNFYMIAAHLTPKDSMLWKRLASWSMEQGNAGQLIYCLTKAMKADPEDMAIKWDRASLYVDLNDYHRAAEAFDQIAAYRPSDVEAWKMAAKMHHRSGHSQRAREVLEKLIDEHPSEADLTVVSFLAALHMENKTFSRAIQHIEHARMIYCSGQGLPPDLAIKAGICHAHLGNLEQAEKYFEDLHLEQAEELAESIIDVADAYMNLEHHHRALKYYCMLEGTPPFENVHLWLKIAQCHAALETYPDAINFYYKALDGMMDNVDVRLTLVSLLVDHDRTDEAIQLLLPPQQLEKSTNPTSTTDGRPWWSNGKIKKKLAQIYHAQGKVEPFVEAVASSIKETLYLETLNQKISTGKDICQIFSAIIHHHEDLEGKRLDIITIKAYTHPKYLKSSPTAPQEQTLKFPWGSFTGSVLNLSRDVILVPWVKTPRIVKREKCLQRCKDNFEQTGNEFECVNLDDRGEQDDVEENIKDCVKSPAVGNFLDACDSWLTGSFHVVNRFPIKKVVTDVSGTSVVIPLEDEESSFKVSFLSSEKQRIFFKFEGLPRDLKQDNKLKKKNLVWKYVTSKQGPGAKLFGRGNIVWTYNYCHLKFKSTYYRDKRHLLGLKCGLGACKSVNYAQRKICQEKTARPWDHGYFKVLVFLETGRSNCFRISEGYNDGCWERVDLTVKITGPIISFLWFADANQPILGEVYKGLEQSRAKTMVYVHSNLRLIYRMRDAWLNGGTKTSLLMMVILLRVTTNAELGLEIEEDGGQGGGIASDFDDFGLESITPNLYIRLTSSNFGFLAFG</sequence>
<feature type="region of interest" description="Disordered" evidence="2">
    <location>
        <begin position="1"/>
        <end position="26"/>
    </location>
</feature>
<dbReference type="EMBL" id="JAHRHJ020000005">
    <property type="protein sequence ID" value="KAH9314690.1"/>
    <property type="molecule type" value="Genomic_DNA"/>
</dbReference>
<dbReference type="InterPro" id="IPR039340">
    <property type="entry name" value="Tfc4/TFIIIC-102/Sfc4"/>
</dbReference>
<dbReference type="InterPro" id="IPR019734">
    <property type="entry name" value="TPR_rpt"/>
</dbReference>
<evidence type="ECO:0000313" key="3">
    <source>
        <dbReference type="EMBL" id="KAH9314690.1"/>
    </source>
</evidence>
<feature type="compositionally biased region" description="Acidic residues" evidence="2">
    <location>
        <begin position="1"/>
        <end position="14"/>
    </location>
</feature>
<feature type="repeat" description="TPR" evidence="1">
    <location>
        <begin position="256"/>
        <end position="289"/>
    </location>
</feature>
<reference evidence="3 4" key="1">
    <citation type="journal article" date="2021" name="Nat. Plants">
        <title>The Taxus genome provides insights into paclitaxel biosynthesis.</title>
        <authorList>
            <person name="Xiong X."/>
            <person name="Gou J."/>
            <person name="Liao Q."/>
            <person name="Li Y."/>
            <person name="Zhou Q."/>
            <person name="Bi G."/>
            <person name="Li C."/>
            <person name="Du R."/>
            <person name="Wang X."/>
            <person name="Sun T."/>
            <person name="Guo L."/>
            <person name="Liang H."/>
            <person name="Lu P."/>
            <person name="Wu Y."/>
            <person name="Zhang Z."/>
            <person name="Ro D.K."/>
            <person name="Shang Y."/>
            <person name="Huang S."/>
            <person name="Yan J."/>
        </authorList>
    </citation>
    <scope>NUCLEOTIDE SEQUENCE [LARGE SCALE GENOMIC DNA]</scope>
    <source>
        <strain evidence="3">Ta-2019</strain>
    </source>
</reference>
<proteinExistence type="predicted"/>
<dbReference type="Gene3D" id="1.25.40.10">
    <property type="entry name" value="Tetratricopeptide repeat domain"/>
    <property type="match status" value="2"/>
</dbReference>
<feature type="region of interest" description="Disordered" evidence="2">
    <location>
        <begin position="126"/>
        <end position="152"/>
    </location>
</feature>
<dbReference type="PROSITE" id="PS50005">
    <property type="entry name" value="TPR"/>
    <property type="match status" value="2"/>
</dbReference>
<dbReference type="PANTHER" id="PTHR23082:SF0">
    <property type="entry name" value="GENERAL TRANSCRIPTION FACTOR 3C POLYPEPTIDE 3"/>
    <property type="match status" value="1"/>
</dbReference>
<name>A0AA38LAR0_TAXCH</name>
<dbReference type="Pfam" id="PF13432">
    <property type="entry name" value="TPR_16"/>
    <property type="match status" value="1"/>
</dbReference>
<protein>
    <submittedName>
        <fullName evidence="3">Uncharacterized protein</fullName>
    </submittedName>
</protein>
<dbReference type="PANTHER" id="PTHR23082">
    <property type="entry name" value="TRANSCRIPTION INITIATION FACTOR IIIC TFIIIC , POLYPEPTIDE 3-RELATED"/>
    <property type="match status" value="1"/>
</dbReference>
<dbReference type="GO" id="GO:0006383">
    <property type="term" value="P:transcription by RNA polymerase III"/>
    <property type="evidence" value="ECO:0007669"/>
    <property type="project" value="InterPro"/>
</dbReference>
<dbReference type="GO" id="GO:0000127">
    <property type="term" value="C:transcription factor TFIIIC complex"/>
    <property type="evidence" value="ECO:0007669"/>
    <property type="project" value="TreeGrafter"/>
</dbReference>
<evidence type="ECO:0000256" key="2">
    <source>
        <dbReference type="SAM" id="MobiDB-lite"/>
    </source>
</evidence>
<dbReference type="SUPFAM" id="SSF48452">
    <property type="entry name" value="TPR-like"/>
    <property type="match status" value="1"/>
</dbReference>
<evidence type="ECO:0000313" key="4">
    <source>
        <dbReference type="Proteomes" id="UP000824469"/>
    </source>
</evidence>
<keyword evidence="4" id="KW-1185">Reference proteome</keyword>
<organism evidence="3 4">
    <name type="scientific">Taxus chinensis</name>
    <name type="common">Chinese yew</name>
    <name type="synonym">Taxus wallichiana var. chinensis</name>
    <dbReference type="NCBI Taxonomy" id="29808"/>
    <lineage>
        <taxon>Eukaryota</taxon>
        <taxon>Viridiplantae</taxon>
        <taxon>Streptophyta</taxon>
        <taxon>Embryophyta</taxon>
        <taxon>Tracheophyta</taxon>
        <taxon>Spermatophyta</taxon>
        <taxon>Pinopsida</taxon>
        <taxon>Pinidae</taxon>
        <taxon>Conifers II</taxon>
        <taxon>Cupressales</taxon>
        <taxon>Taxaceae</taxon>
        <taxon>Taxus</taxon>
    </lineage>
</organism>
<dbReference type="Proteomes" id="UP000824469">
    <property type="component" value="Unassembled WGS sequence"/>
</dbReference>
<accession>A0AA38LAR0</accession>
<feature type="compositionally biased region" description="Basic residues" evidence="2">
    <location>
        <begin position="131"/>
        <end position="142"/>
    </location>
</feature>
<feature type="repeat" description="TPR" evidence="1">
    <location>
        <begin position="188"/>
        <end position="221"/>
    </location>
</feature>
<comment type="caution">
    <text evidence="3">The sequence shown here is derived from an EMBL/GenBank/DDBJ whole genome shotgun (WGS) entry which is preliminary data.</text>
</comment>
<dbReference type="SMART" id="SM00028">
    <property type="entry name" value="TPR"/>
    <property type="match status" value="6"/>
</dbReference>
<dbReference type="InterPro" id="IPR011990">
    <property type="entry name" value="TPR-like_helical_dom_sf"/>
</dbReference>
<dbReference type="AlphaFoldDB" id="A0AA38LAR0"/>
<keyword evidence="1" id="KW-0802">TPR repeat</keyword>
<gene>
    <name evidence="3" type="ORF">KI387_023317</name>
</gene>
<evidence type="ECO:0000256" key="1">
    <source>
        <dbReference type="PROSITE-ProRule" id="PRU00339"/>
    </source>
</evidence>